<dbReference type="GO" id="GO:0005759">
    <property type="term" value="C:mitochondrial matrix"/>
    <property type="evidence" value="ECO:0007669"/>
    <property type="project" value="TreeGrafter"/>
</dbReference>
<keyword evidence="15" id="KW-1185">Reference proteome</keyword>
<organism evidence="14 15">
    <name type="scientific">Anopheles arabiensis</name>
    <name type="common">Mosquito</name>
    <dbReference type="NCBI Taxonomy" id="7173"/>
    <lineage>
        <taxon>Eukaryota</taxon>
        <taxon>Metazoa</taxon>
        <taxon>Ecdysozoa</taxon>
        <taxon>Arthropoda</taxon>
        <taxon>Hexapoda</taxon>
        <taxon>Insecta</taxon>
        <taxon>Pterygota</taxon>
        <taxon>Neoptera</taxon>
        <taxon>Endopterygota</taxon>
        <taxon>Diptera</taxon>
        <taxon>Nematocera</taxon>
        <taxon>Culicoidea</taxon>
        <taxon>Culicidae</taxon>
        <taxon>Anophelinae</taxon>
        <taxon>Anopheles</taxon>
    </lineage>
</organism>
<dbReference type="Gene3D" id="3.40.50.150">
    <property type="entry name" value="Vaccinia Virus protein VP39"/>
    <property type="match status" value="1"/>
</dbReference>
<dbReference type="VEuPathDB" id="VectorBase:AARA21_003885"/>
<dbReference type="CTD" id="41228"/>
<dbReference type="Proteomes" id="UP000075840">
    <property type="component" value="Unassembled WGS sequence"/>
</dbReference>
<evidence type="ECO:0000256" key="10">
    <source>
        <dbReference type="ARBA" id="ARBA00023163"/>
    </source>
</evidence>
<dbReference type="PIRSF" id="PIRSF027833">
    <property type="entry name" value="MtTFB2"/>
    <property type="match status" value="1"/>
</dbReference>
<dbReference type="SUPFAM" id="SSF53335">
    <property type="entry name" value="S-adenosyl-L-methionine-dependent methyltransferases"/>
    <property type="match status" value="1"/>
</dbReference>
<keyword evidence="2 12" id="KW-0698">rRNA processing</keyword>
<dbReference type="GO" id="GO:0000179">
    <property type="term" value="F:rRNA (adenine-N6,N6-)-dimethyltransferase activity"/>
    <property type="evidence" value="ECO:0007669"/>
    <property type="project" value="UniProtKB-UniRule"/>
</dbReference>
<dbReference type="PANTHER" id="PTHR11727:SF13">
    <property type="entry name" value="DIMETHYLADENOSINE TRANSFERASE 2, MITOCHONDRIAL"/>
    <property type="match status" value="1"/>
</dbReference>
<dbReference type="VEuPathDB" id="VectorBase:AARA002170"/>
<feature type="compositionally biased region" description="Acidic residues" evidence="13">
    <location>
        <begin position="466"/>
        <end position="475"/>
    </location>
</feature>
<feature type="binding site" evidence="11">
    <location>
        <position position="105"/>
    </location>
    <ligand>
        <name>S-adenosyl-L-methionine</name>
        <dbReference type="ChEBI" id="CHEBI:59789"/>
    </ligand>
</feature>
<comment type="subcellular location">
    <subcellularLocation>
        <location evidence="1">Mitochondrion</location>
    </subcellularLocation>
</comment>
<sequence>MTSNSLHMLQRIFPRWRSAQTSLCRTIVNDAVATKPKTPRVRKPKAPAAASAAATNSTTTTADTAIPKHVLEYFQTTPGMDASVLKQFPPSILRKSSLSTERFYLANRTTAARIADVLTQDLPADRLLVEVNPGPGLLTEQLLQRNVHNLRLYETDASFEARLNATFNLPKDALRIGDFNGLWRLSYLDGFDNGQRVCGMLSGIPHRKWQEEVSFRLFSVIGTIKYLRYLMNSITQQSEFFSLGRYEMFLVMSPLLFSHIASTKDAGYKLYRGGTIVFQLYFEHEFLGKVPSKHFLPWCTTGGTKKLRTLHKKLIEDGAEEWYLVRIVPRRNLFDHLLPDNLGLFASFVTQHYVSRRNRIIPSLEHWIPHCGARLILNSNYTRKSSSKKDPTGGVLPSQLLKSVPLTSNDYVDNFNIFTEFGELTPAQVLTLFNEFINWSEFHQSPFMQAVESQKHKQQRFARSLDDDESADEPGELQRAKSKKSTDTL</sequence>
<proteinExistence type="inferred from homology"/>
<dbReference type="GO" id="GO:0003723">
    <property type="term" value="F:RNA binding"/>
    <property type="evidence" value="ECO:0007669"/>
    <property type="project" value="UniProtKB-UniRule"/>
</dbReference>
<evidence type="ECO:0000256" key="1">
    <source>
        <dbReference type="ARBA" id="ARBA00004173"/>
    </source>
</evidence>
<feature type="compositionally biased region" description="Basic and acidic residues" evidence="13">
    <location>
        <begin position="476"/>
        <end position="489"/>
    </location>
</feature>
<dbReference type="PROSITE" id="PS51689">
    <property type="entry name" value="SAM_RNA_A_N6_MT"/>
    <property type="match status" value="1"/>
</dbReference>
<evidence type="ECO:0000256" key="8">
    <source>
        <dbReference type="ARBA" id="ARBA00023015"/>
    </source>
</evidence>
<dbReference type="GO" id="GO:0006391">
    <property type="term" value="P:transcription initiation at mitochondrial promoter"/>
    <property type="evidence" value="ECO:0007669"/>
    <property type="project" value="TreeGrafter"/>
</dbReference>
<keyword evidence="6 11" id="KW-0694">RNA-binding</keyword>
<evidence type="ECO:0000313" key="15">
    <source>
        <dbReference type="Proteomes" id="UP000075840"/>
    </source>
</evidence>
<evidence type="ECO:0000313" key="14">
    <source>
        <dbReference type="EnsemblMetazoa" id="AARA002170-PA"/>
    </source>
</evidence>
<evidence type="ECO:0000256" key="13">
    <source>
        <dbReference type="SAM" id="MobiDB-lite"/>
    </source>
</evidence>
<feature type="region of interest" description="Disordered" evidence="13">
    <location>
        <begin position="36"/>
        <end position="60"/>
    </location>
</feature>
<evidence type="ECO:0000256" key="12">
    <source>
        <dbReference type="RuleBase" id="RU362106"/>
    </source>
</evidence>
<keyword evidence="7" id="KW-0809">Transit peptide</keyword>
<dbReference type="InterPro" id="IPR029063">
    <property type="entry name" value="SAM-dependent_MTases_sf"/>
</dbReference>
<dbReference type="RefSeq" id="XP_040176234.1">
    <property type="nucleotide sequence ID" value="XM_040320300.1"/>
</dbReference>
<evidence type="ECO:0000256" key="9">
    <source>
        <dbReference type="ARBA" id="ARBA00023128"/>
    </source>
</evidence>
<dbReference type="RefSeq" id="XP_040176233.1">
    <property type="nucleotide sequence ID" value="XM_040320299.1"/>
</dbReference>
<dbReference type="GeneID" id="120908852"/>
<comment type="similarity">
    <text evidence="11 12">Belongs to the class I-like SAM-binding methyltransferase superfamily. rRNA adenine N(6)-methyltransferase family.</text>
</comment>
<dbReference type="EC" id="2.1.1.-" evidence="12"/>
<dbReference type="AlphaFoldDB" id="A0A182HLN8"/>
<evidence type="ECO:0000256" key="4">
    <source>
        <dbReference type="ARBA" id="ARBA00022679"/>
    </source>
</evidence>
<dbReference type="KEGG" id="aara:120908852"/>
<evidence type="ECO:0000256" key="11">
    <source>
        <dbReference type="PROSITE-ProRule" id="PRU01026"/>
    </source>
</evidence>
<evidence type="ECO:0000256" key="3">
    <source>
        <dbReference type="ARBA" id="ARBA00022603"/>
    </source>
</evidence>
<dbReference type="EnsemblMetazoa" id="AARA002170-RA">
    <property type="protein sequence ID" value="AARA002170-PA"/>
    <property type="gene ID" value="AARA002170"/>
</dbReference>
<accession>A0A182HLN8</accession>
<reference evidence="14" key="1">
    <citation type="submission" date="2022-08" db="UniProtKB">
        <authorList>
            <consortium name="EnsemblMetazoa"/>
        </authorList>
    </citation>
    <scope>IDENTIFICATION</scope>
    <source>
        <strain evidence="14">Dongola</strain>
    </source>
</reference>
<evidence type="ECO:0000256" key="6">
    <source>
        <dbReference type="ARBA" id="ARBA00022884"/>
    </source>
</evidence>
<dbReference type="PANTHER" id="PTHR11727">
    <property type="entry name" value="DIMETHYLADENOSINE TRANSFERASE"/>
    <property type="match status" value="1"/>
</dbReference>
<evidence type="ECO:0000256" key="7">
    <source>
        <dbReference type="ARBA" id="ARBA00022946"/>
    </source>
</evidence>
<feature type="binding site" evidence="11">
    <location>
        <position position="178"/>
    </location>
    <ligand>
        <name>S-adenosyl-L-methionine</name>
        <dbReference type="ChEBI" id="CHEBI:59789"/>
    </ligand>
</feature>
<name>A0A182HLN8_ANOAR</name>
<keyword evidence="9" id="KW-0496">Mitochondrion</keyword>
<comment type="caution">
    <text evidence="11">Lacks conserved residue(s) required for the propagation of feature annotation.</text>
</comment>
<dbReference type="Pfam" id="PF00398">
    <property type="entry name" value="RrnaAD"/>
    <property type="match status" value="1"/>
</dbReference>
<protein>
    <recommendedName>
        <fullName evidence="12">rRNA adenine N(6)-methyltransferase</fullName>
        <ecNumber evidence="12">2.1.1.-</ecNumber>
    </recommendedName>
</protein>
<evidence type="ECO:0000256" key="2">
    <source>
        <dbReference type="ARBA" id="ARBA00022552"/>
    </source>
</evidence>
<feature type="binding site" evidence="11">
    <location>
        <position position="154"/>
    </location>
    <ligand>
        <name>S-adenosyl-L-methionine</name>
        <dbReference type="ChEBI" id="CHEBI:59789"/>
    </ligand>
</feature>
<keyword evidence="4 11" id="KW-0808">Transferase</keyword>
<keyword evidence="8" id="KW-0805">Transcription regulation</keyword>
<dbReference type="EMBL" id="APCN01000909">
    <property type="status" value="NOT_ANNOTATED_CDS"/>
    <property type="molecule type" value="Genomic_DNA"/>
</dbReference>
<keyword evidence="3 11" id="KW-0489">Methyltransferase</keyword>
<keyword evidence="5 11" id="KW-0949">S-adenosyl-L-methionine</keyword>
<feature type="region of interest" description="Disordered" evidence="13">
    <location>
        <begin position="453"/>
        <end position="489"/>
    </location>
</feature>
<keyword evidence="10" id="KW-0804">Transcription</keyword>
<dbReference type="GO" id="GO:0034246">
    <property type="term" value="F:mitochondrial transcription factor activity"/>
    <property type="evidence" value="ECO:0007669"/>
    <property type="project" value="TreeGrafter"/>
</dbReference>
<feature type="compositionally biased region" description="Low complexity" evidence="13">
    <location>
        <begin position="46"/>
        <end position="60"/>
    </location>
</feature>
<dbReference type="InterPro" id="IPR001737">
    <property type="entry name" value="KsgA/Erm"/>
</dbReference>
<evidence type="ECO:0000256" key="5">
    <source>
        <dbReference type="ARBA" id="ARBA00022691"/>
    </source>
</evidence>